<dbReference type="InterPro" id="IPR050833">
    <property type="entry name" value="Poly_Biosynth_Transport"/>
</dbReference>
<dbReference type="PANTHER" id="PTHR30250:SF26">
    <property type="entry name" value="PSMA PROTEIN"/>
    <property type="match status" value="1"/>
</dbReference>
<keyword evidence="3 6" id="KW-0812">Transmembrane</keyword>
<feature type="transmembrane region" description="Helical" evidence="6">
    <location>
        <begin position="5"/>
        <end position="25"/>
    </location>
</feature>
<feature type="transmembrane region" description="Helical" evidence="6">
    <location>
        <begin position="45"/>
        <end position="63"/>
    </location>
</feature>
<evidence type="ECO:0000313" key="8">
    <source>
        <dbReference type="Proteomes" id="UP000420562"/>
    </source>
</evidence>
<dbReference type="RefSeq" id="WP_151128334.1">
    <property type="nucleotide sequence ID" value="NZ_VZQZ01000005.1"/>
</dbReference>
<feature type="transmembrane region" description="Helical" evidence="6">
    <location>
        <begin position="297"/>
        <end position="317"/>
    </location>
</feature>
<keyword evidence="8" id="KW-1185">Reference proteome</keyword>
<feature type="transmembrane region" description="Helical" evidence="6">
    <location>
        <begin position="374"/>
        <end position="402"/>
    </location>
</feature>
<reference evidence="7 8" key="1">
    <citation type="submission" date="2019-09" db="EMBL/GenBank/DDBJ databases">
        <title>Geobacter sp. Red96, a novel strain isolated from paddy soil.</title>
        <authorList>
            <person name="Xu Z."/>
            <person name="Masuda Y."/>
            <person name="Itoh H."/>
            <person name="Senoo K."/>
        </authorList>
    </citation>
    <scope>NUCLEOTIDE SEQUENCE [LARGE SCALE GENOMIC DNA]</scope>
    <source>
        <strain evidence="7 8">Red96</strain>
    </source>
</reference>
<dbReference type="EMBL" id="VZQZ01000005">
    <property type="protein sequence ID" value="KAB0665288.1"/>
    <property type="molecule type" value="Genomic_DNA"/>
</dbReference>
<feature type="transmembrane region" description="Helical" evidence="6">
    <location>
        <begin position="113"/>
        <end position="135"/>
    </location>
</feature>
<feature type="transmembrane region" description="Helical" evidence="6">
    <location>
        <begin position="422"/>
        <end position="442"/>
    </location>
</feature>
<comment type="caution">
    <text evidence="7">The sequence shown here is derived from an EMBL/GenBank/DDBJ whole genome shotgun (WGS) entry which is preliminary data.</text>
</comment>
<evidence type="ECO:0000313" key="7">
    <source>
        <dbReference type="EMBL" id="KAB0665288.1"/>
    </source>
</evidence>
<keyword evidence="5 6" id="KW-0472">Membrane</keyword>
<dbReference type="PANTHER" id="PTHR30250">
    <property type="entry name" value="PST FAMILY PREDICTED COLANIC ACID TRANSPORTER"/>
    <property type="match status" value="1"/>
</dbReference>
<keyword evidence="2" id="KW-1003">Cell membrane</keyword>
<accession>A0A7J4ZQE7</accession>
<evidence type="ECO:0000256" key="5">
    <source>
        <dbReference type="ARBA" id="ARBA00023136"/>
    </source>
</evidence>
<evidence type="ECO:0000256" key="6">
    <source>
        <dbReference type="SAM" id="Phobius"/>
    </source>
</evidence>
<evidence type="ECO:0000256" key="1">
    <source>
        <dbReference type="ARBA" id="ARBA00004651"/>
    </source>
</evidence>
<gene>
    <name evidence="7" type="ORF">F6V25_09365</name>
</gene>
<evidence type="ECO:0000256" key="4">
    <source>
        <dbReference type="ARBA" id="ARBA00022989"/>
    </source>
</evidence>
<dbReference type="AlphaFoldDB" id="A0A7J4ZQE7"/>
<evidence type="ECO:0000256" key="2">
    <source>
        <dbReference type="ARBA" id="ARBA00022475"/>
    </source>
</evidence>
<feature type="transmembrane region" description="Helical" evidence="6">
    <location>
        <begin position="84"/>
        <end position="107"/>
    </location>
</feature>
<sequence length="489" mass="54039">MKNILVNILLQVITAITGFILPPLIIKTFGSDMNGLVSSIGQFVAYLNIVEAGVGAASIAAMYKPLAEGNFIALNNILSATRQFYNKSGYIFISLIFFLAVVFPFIVSGQVDQTIAFLMVLVLGITGAAEFFLIGKYRVLLMADHKLYVISFAQIIGLVLSTASAVIFINTGFSILWVKFLSALIFLARYMIMAIYVRNHYNGINFKSKPDNEALSQRWDALVHQIAGLIVFNSPIILLTIFCGLKEVSVYSIYALVFSAVNQLLSSFSSGIQSFFGQSLVMNDQTQICRQYRKYEAAFYALIGWVYTCAIVLIMPFMSIYTKGMTDTNYSRPQLAILFATVGIANNLRGPGATLIIAAGHFKQTKYRSLLEAGINLAVSLVLVNIWGINGVLIGTLCSTLYRTIDVLIYVSKHFLGQSVLISTFDTVLLTLTIFISSFILLKFVPIISSNYNMWFYTSCYVGLSLIVPFGGYVLFKWGGKWRSSSVAC</sequence>
<feature type="transmembrane region" description="Helical" evidence="6">
    <location>
        <begin position="251"/>
        <end position="276"/>
    </location>
</feature>
<protein>
    <submittedName>
        <fullName evidence="7">Polysaccharide transport protein</fullName>
    </submittedName>
</protein>
<feature type="transmembrane region" description="Helical" evidence="6">
    <location>
        <begin position="175"/>
        <end position="197"/>
    </location>
</feature>
<organism evidence="7 8">
    <name type="scientific">Oryzomonas japonica</name>
    <dbReference type="NCBI Taxonomy" id="2603858"/>
    <lineage>
        <taxon>Bacteria</taxon>
        <taxon>Pseudomonadati</taxon>
        <taxon>Thermodesulfobacteriota</taxon>
        <taxon>Desulfuromonadia</taxon>
        <taxon>Geobacterales</taxon>
        <taxon>Geobacteraceae</taxon>
        <taxon>Oryzomonas</taxon>
    </lineage>
</organism>
<comment type="subcellular location">
    <subcellularLocation>
        <location evidence="1">Cell membrane</location>
        <topology evidence="1">Multi-pass membrane protein</topology>
    </subcellularLocation>
</comment>
<feature type="transmembrane region" description="Helical" evidence="6">
    <location>
        <begin position="337"/>
        <end position="362"/>
    </location>
</feature>
<feature type="transmembrane region" description="Helical" evidence="6">
    <location>
        <begin position="454"/>
        <end position="476"/>
    </location>
</feature>
<feature type="transmembrane region" description="Helical" evidence="6">
    <location>
        <begin position="147"/>
        <end position="169"/>
    </location>
</feature>
<evidence type="ECO:0000256" key="3">
    <source>
        <dbReference type="ARBA" id="ARBA00022692"/>
    </source>
</evidence>
<keyword evidence="4 6" id="KW-1133">Transmembrane helix</keyword>
<feature type="transmembrane region" description="Helical" evidence="6">
    <location>
        <begin position="226"/>
        <end position="245"/>
    </location>
</feature>
<name>A0A7J4ZQE7_9BACT</name>
<dbReference type="GO" id="GO:0005886">
    <property type="term" value="C:plasma membrane"/>
    <property type="evidence" value="ECO:0007669"/>
    <property type="project" value="UniProtKB-SubCell"/>
</dbReference>
<proteinExistence type="predicted"/>
<dbReference type="Proteomes" id="UP000420562">
    <property type="component" value="Unassembled WGS sequence"/>
</dbReference>